<proteinExistence type="predicted"/>
<name>A0A1X0QD86_9MICR</name>
<dbReference type="EMBL" id="LVKB01000011">
    <property type="protein sequence ID" value="ORD97761.1"/>
    <property type="molecule type" value="Genomic_DNA"/>
</dbReference>
<evidence type="ECO:0000313" key="1">
    <source>
        <dbReference type="EMBL" id="ORD97761.1"/>
    </source>
</evidence>
<evidence type="ECO:0000313" key="2">
    <source>
        <dbReference type="Proteomes" id="UP000192356"/>
    </source>
</evidence>
<dbReference type="VEuPathDB" id="MicrosporidiaDB:HERIO_394"/>
<keyword evidence="2" id="KW-1185">Reference proteome</keyword>
<dbReference type="Proteomes" id="UP000192356">
    <property type="component" value="Unassembled WGS sequence"/>
</dbReference>
<comment type="caution">
    <text evidence="1">The sequence shown here is derived from an EMBL/GenBank/DDBJ whole genome shotgun (WGS) entry which is preliminary data.</text>
</comment>
<gene>
    <name evidence="1" type="ORF">HERIO_394</name>
</gene>
<dbReference type="VEuPathDB" id="MicrosporidiaDB:A0H76_2664"/>
<sequence length="214" mass="25522">MKNFLIFEFVSTTYLNYYDVSNNENIGQGYKEFNNFRELPRNDLPKLSEQELPKRKSVDSELICRFELLIIYFSVNLKILIETASELIYSFGVDNNFNAKFNDLKEIKHSIDKIFVYLIVNGILKIVYIDGNIMKYKVLQNISQPYFLTYIVLKDFNYSVVNIKLLIYSTIQFFEIFKVFCINKMRELNIDENEIKKLDEICGNMYEKLEKYIN</sequence>
<accession>A0A1X0QD86</accession>
<dbReference type="AlphaFoldDB" id="A0A1X0QD86"/>
<reference evidence="1 2" key="1">
    <citation type="journal article" date="2017" name="Environ. Microbiol.">
        <title>Decay of the glycolytic pathway and adaptation to intranuclear parasitism within Enterocytozoonidae microsporidia.</title>
        <authorList>
            <person name="Wiredu Boakye D."/>
            <person name="Jaroenlak P."/>
            <person name="Prachumwat A."/>
            <person name="Williams T.A."/>
            <person name="Bateman K.S."/>
            <person name="Itsathitphaisarn O."/>
            <person name="Sritunyalucksana K."/>
            <person name="Paszkiewicz K.H."/>
            <person name="Moore K.A."/>
            <person name="Stentiford G.D."/>
            <person name="Williams B.A."/>
        </authorList>
    </citation>
    <scope>NUCLEOTIDE SEQUENCE [LARGE SCALE GENOMIC DNA]</scope>
    <source>
        <strain evidence="1 2">GB1</strain>
    </source>
</reference>
<protein>
    <submittedName>
        <fullName evidence="1">Uncharacterized protein</fullName>
    </submittedName>
</protein>
<organism evidence="1 2">
    <name type="scientific">Hepatospora eriocheir</name>
    <dbReference type="NCBI Taxonomy" id="1081669"/>
    <lineage>
        <taxon>Eukaryota</taxon>
        <taxon>Fungi</taxon>
        <taxon>Fungi incertae sedis</taxon>
        <taxon>Microsporidia</taxon>
        <taxon>Hepatosporidae</taxon>
        <taxon>Hepatospora</taxon>
    </lineage>
</organism>